<keyword evidence="1" id="KW-0472">Membrane</keyword>
<name>A0ABU7XLH0_9HYPH</name>
<evidence type="ECO:0000256" key="1">
    <source>
        <dbReference type="SAM" id="Phobius"/>
    </source>
</evidence>
<feature type="transmembrane region" description="Helical" evidence="1">
    <location>
        <begin position="406"/>
        <end position="426"/>
    </location>
</feature>
<dbReference type="Proteomes" id="UP001350748">
    <property type="component" value="Unassembled WGS sequence"/>
</dbReference>
<gene>
    <name evidence="2" type="ORF">V3H18_15755</name>
</gene>
<dbReference type="Pfam" id="PF11902">
    <property type="entry name" value="DUF3422"/>
    <property type="match status" value="1"/>
</dbReference>
<keyword evidence="1" id="KW-1133">Transmembrane helix</keyword>
<sequence length="440" mass="48984">MESADGEARVGFKEHELRAAALAELHARPFLPLDAPRRVYHYGFATDYDAALADRKAVSALAEAQGVLAPEPGAKFHYFIFGDWRLRWEQHSEFTTYTWSTGLDAATPFAHPDPLREGEFAFTQPGGLIVATQLCVVDGATPVEEFAKLFNSQSLCVIGIDERDAQVLTDFAVDAYGYTRMLIRANALPRFEAGRLTQRLLEVETYRTMALLGLPLAREVSPELAAMERELSEITRKLNEKHDLRTSDRLLRRLSDLLAKSEALSAGAAFRFDASRAYGALVKNRLAQMQERREGQYVTLSDFLKNRLDPAIETCNAVEARQKRFSAQVERVINLMLAGISLEMESQNGALLEDMNRRTRLQMRLNVLVQGISIAGLAYYLTGLFGYLARGLKAADALPKQISGDLAAALTLPIAVLIALGFMTRVRRLSQKAAREEEVE</sequence>
<evidence type="ECO:0000313" key="2">
    <source>
        <dbReference type="EMBL" id="MEF3367990.1"/>
    </source>
</evidence>
<keyword evidence="1" id="KW-0812">Transmembrane</keyword>
<reference evidence="2 3" key="1">
    <citation type="submission" date="2024-02" db="EMBL/GenBank/DDBJ databases">
        <authorList>
            <person name="Grouzdev D."/>
        </authorList>
    </citation>
    <scope>NUCLEOTIDE SEQUENCE [LARGE SCALE GENOMIC DNA]</scope>
    <source>
        <strain evidence="2 3">9N</strain>
    </source>
</reference>
<proteinExistence type="predicted"/>
<accession>A0ABU7XLH0</accession>
<comment type="caution">
    <text evidence="2">The sequence shown here is derived from an EMBL/GenBank/DDBJ whole genome shotgun (WGS) entry which is preliminary data.</text>
</comment>
<evidence type="ECO:0000313" key="3">
    <source>
        <dbReference type="Proteomes" id="UP001350748"/>
    </source>
</evidence>
<dbReference type="EMBL" id="JAZHYN010000071">
    <property type="protein sequence ID" value="MEF3367990.1"/>
    <property type="molecule type" value="Genomic_DNA"/>
</dbReference>
<dbReference type="RefSeq" id="WP_332083023.1">
    <property type="nucleotide sequence ID" value="NZ_JAZHYN010000071.1"/>
</dbReference>
<feature type="transmembrane region" description="Helical" evidence="1">
    <location>
        <begin position="365"/>
        <end position="386"/>
    </location>
</feature>
<protein>
    <submittedName>
        <fullName evidence="2">DUF3422 domain-containing protein</fullName>
    </submittedName>
</protein>
<organism evidence="2 3">
    <name type="scientific">Methylocystis borbori</name>
    <dbReference type="NCBI Taxonomy" id="3118750"/>
    <lineage>
        <taxon>Bacteria</taxon>
        <taxon>Pseudomonadati</taxon>
        <taxon>Pseudomonadota</taxon>
        <taxon>Alphaproteobacteria</taxon>
        <taxon>Hyphomicrobiales</taxon>
        <taxon>Methylocystaceae</taxon>
        <taxon>Methylocystis</taxon>
    </lineage>
</organism>
<keyword evidence="3" id="KW-1185">Reference proteome</keyword>
<dbReference type="InterPro" id="IPR021830">
    <property type="entry name" value="DUF3422"/>
</dbReference>